<gene>
    <name evidence="2" type="ORF">DM02DRAFT_272483</name>
</gene>
<organism evidence="2 3">
    <name type="scientific">Periconia macrospinosa</name>
    <dbReference type="NCBI Taxonomy" id="97972"/>
    <lineage>
        <taxon>Eukaryota</taxon>
        <taxon>Fungi</taxon>
        <taxon>Dikarya</taxon>
        <taxon>Ascomycota</taxon>
        <taxon>Pezizomycotina</taxon>
        <taxon>Dothideomycetes</taxon>
        <taxon>Pleosporomycetidae</taxon>
        <taxon>Pleosporales</taxon>
        <taxon>Massarineae</taxon>
        <taxon>Periconiaceae</taxon>
        <taxon>Periconia</taxon>
    </lineage>
</organism>
<dbReference type="AlphaFoldDB" id="A0A2V1D5L5"/>
<dbReference type="Proteomes" id="UP000244855">
    <property type="component" value="Unassembled WGS sequence"/>
</dbReference>
<evidence type="ECO:0000313" key="3">
    <source>
        <dbReference type="Proteomes" id="UP000244855"/>
    </source>
</evidence>
<evidence type="ECO:0000313" key="2">
    <source>
        <dbReference type="EMBL" id="PVH92534.1"/>
    </source>
</evidence>
<keyword evidence="3" id="KW-1185">Reference proteome</keyword>
<feature type="compositionally biased region" description="Polar residues" evidence="1">
    <location>
        <begin position="88"/>
        <end position="102"/>
    </location>
</feature>
<proteinExistence type="predicted"/>
<name>A0A2V1D5L5_9PLEO</name>
<reference evidence="2 3" key="1">
    <citation type="journal article" date="2018" name="Sci. Rep.">
        <title>Comparative genomics provides insights into the lifestyle and reveals functional heterogeneity of dark septate endophytic fungi.</title>
        <authorList>
            <person name="Knapp D.G."/>
            <person name="Nemeth J.B."/>
            <person name="Barry K."/>
            <person name="Hainaut M."/>
            <person name="Henrissat B."/>
            <person name="Johnson J."/>
            <person name="Kuo A."/>
            <person name="Lim J.H.P."/>
            <person name="Lipzen A."/>
            <person name="Nolan M."/>
            <person name="Ohm R.A."/>
            <person name="Tamas L."/>
            <person name="Grigoriev I.V."/>
            <person name="Spatafora J.W."/>
            <person name="Nagy L.G."/>
            <person name="Kovacs G.M."/>
        </authorList>
    </citation>
    <scope>NUCLEOTIDE SEQUENCE [LARGE SCALE GENOMIC DNA]</scope>
    <source>
        <strain evidence="2 3">DSE2036</strain>
    </source>
</reference>
<accession>A0A2V1D5L5</accession>
<sequence length="163" mass="18141">MLLDAGPGLQDKCFCCQALSFKTRYLIYLACQARSSRHWRARQGPISCIDSFRPHLPHLLATAMTNPTPWVVFCGLVDPAANPSIASSCPSAARPQISSQPPHSFHVPPHNDTLPHSHHSQRSCHSHRTQLCRNTTVAALRNSGYLFRVVLPPCQATIHIRIY</sequence>
<feature type="region of interest" description="Disordered" evidence="1">
    <location>
        <begin position="88"/>
        <end position="121"/>
    </location>
</feature>
<dbReference type="EMBL" id="KZ805671">
    <property type="protein sequence ID" value="PVH92534.1"/>
    <property type="molecule type" value="Genomic_DNA"/>
</dbReference>
<evidence type="ECO:0000256" key="1">
    <source>
        <dbReference type="SAM" id="MobiDB-lite"/>
    </source>
</evidence>
<protein>
    <submittedName>
        <fullName evidence="2">Uncharacterized protein</fullName>
    </submittedName>
</protein>